<reference evidence="1" key="7">
    <citation type="journal article" date="2005" name="Science">
        <title>The Transcriptional Landscape of the Mammalian Genome.</title>
        <authorList>
            <consortium name="The FANTOM Consortium"/>
            <consortium name="Riken Genome Exploration Research Group and Genome Science Group (Genome Network Project Core Group)"/>
        </authorList>
    </citation>
    <scope>NUCLEOTIDE SEQUENCE</scope>
    <source>
        <strain evidence="1">C57BL/6J</strain>
        <tissue evidence="1">Hypothalamus</tissue>
    </source>
</reference>
<reference evidence="1" key="2">
    <citation type="journal article" date="2000" name="Genome Res.">
        <title>Normalization and subtraction of cap-trapper-selected cDNAs to prepare full-length cDNA libraries for rapid discovery of new genes.</title>
        <authorList>
            <person name="Carninci P."/>
            <person name="Shibata Y."/>
            <person name="Hayatsu N."/>
            <person name="Sugahara Y."/>
            <person name="Shibata K."/>
            <person name="Itoh M."/>
            <person name="Konno H."/>
            <person name="Okazaki Y."/>
            <person name="Muramatsu M."/>
            <person name="Hayashizaki Y."/>
        </authorList>
    </citation>
    <scope>NUCLEOTIDE SEQUENCE</scope>
    <source>
        <strain evidence="1">C57BL/6J</strain>
        <tissue evidence="1">Hypothalamus</tissue>
    </source>
</reference>
<reference evidence="1" key="6">
    <citation type="journal article" date="2002" name="Nature">
        <title>Analysis of the mouse transcriptome based on functional annotation of 60,770 full-length cDNAs.</title>
        <authorList>
            <consortium name="The FANTOM Consortium and the RIKEN Genome Exploration Research Group Phase I and II Team"/>
        </authorList>
    </citation>
    <scope>NUCLEOTIDE SEQUENCE</scope>
    <source>
        <strain evidence="1">C57BL/6J</strain>
        <tissue evidence="1">Hypothalamus</tissue>
    </source>
</reference>
<reference evidence="1" key="5">
    <citation type="submission" date="2001-07" db="EMBL/GenBank/DDBJ databases">
        <authorList>
            <person name="Adachi J."/>
            <person name="Aizawa K."/>
            <person name="Akimura T."/>
            <person name="Arakawa T."/>
            <person name="Bono H."/>
            <person name="Carninci P."/>
            <person name="Fukuda S."/>
            <person name="Furuno M."/>
            <person name="Hanagaki T."/>
            <person name="Hara A."/>
            <person name="Hashizume W."/>
            <person name="Hayashida K."/>
            <person name="Hayatsu N."/>
            <person name="Hiramoto K."/>
            <person name="Hiraoka T."/>
            <person name="Hirozane T."/>
            <person name="Hori F."/>
            <person name="Imotani K."/>
            <person name="Ishii Y."/>
            <person name="Itoh M."/>
            <person name="Kagawa I."/>
            <person name="Kasukawa T."/>
            <person name="Katoh H."/>
            <person name="Kawai J."/>
            <person name="Kojima Y."/>
            <person name="Kondo S."/>
            <person name="Konno H."/>
            <person name="Kouda M."/>
            <person name="Koya S."/>
            <person name="Kurihara C."/>
            <person name="Matsuyama T."/>
            <person name="Miyazaki A."/>
            <person name="Murata M."/>
            <person name="Nakamura M."/>
            <person name="Nishi K."/>
            <person name="Nomura K."/>
            <person name="Numazaki R."/>
            <person name="Ohno M."/>
            <person name="Ohsato N."/>
            <person name="Okazaki Y."/>
            <person name="Saito R."/>
            <person name="Saitoh H."/>
            <person name="Sakai C."/>
            <person name="Sakai K."/>
            <person name="Sakazume N."/>
            <person name="Sano H."/>
            <person name="Sasaki D."/>
            <person name="Shibata K."/>
            <person name="Shinagawa A."/>
            <person name="Shiraki T."/>
            <person name="Sogabe Y."/>
            <person name="Tagami M."/>
            <person name="Tagawa A."/>
            <person name="Takahashi F."/>
            <person name="Takaku-Akahira S."/>
            <person name="Takeda Y."/>
            <person name="Tanaka T."/>
            <person name="Tomaru A."/>
            <person name="Toya T."/>
            <person name="Yasunishi A."/>
            <person name="Muramatsu M."/>
            <person name="Hayashizaki Y."/>
        </authorList>
    </citation>
    <scope>NUCLEOTIDE SEQUENCE</scope>
    <source>
        <strain evidence="1">C57BL/6J</strain>
        <tissue evidence="1">Hypothalamus</tissue>
    </source>
</reference>
<sequence length="112" mass="12231">ILRNPQLVEAHRPAPARRRVSGWGLRPADHCGWQQGTDSFYPGSLYPSGNRRCSRSQAAVCGALVQPCLLPGRFGCRSLSHSLGCKSKLSTRARHSIPAWPRGYVPPRSPGT</sequence>
<feature type="non-terminal residue" evidence="1">
    <location>
        <position position="1"/>
    </location>
</feature>
<evidence type="ECO:0000313" key="1">
    <source>
        <dbReference type="EMBL" id="BAC30035.1"/>
    </source>
</evidence>
<accession>Q8CAL7</accession>
<reference evidence="1" key="4">
    <citation type="journal article" date="2001" name="Nature">
        <title>Functional annotation of a full-length mouse cDNA collection.</title>
        <authorList>
            <consortium name="The RIKEN Genome Exploration Research Group Phase II Team and the FANTOM Consortium"/>
        </authorList>
    </citation>
    <scope>NUCLEOTIDE SEQUENCE</scope>
    <source>
        <strain evidence="1">C57BL/6J</strain>
        <tissue evidence="1">Hypothalamus</tissue>
    </source>
</reference>
<reference evidence="1" key="1">
    <citation type="journal article" date="1999" name="Methods Enzymol.">
        <title>High-efficiency full-length cDNA cloning.</title>
        <authorList>
            <person name="Carninci P."/>
            <person name="Hayashizaki Y."/>
        </authorList>
    </citation>
    <scope>NUCLEOTIDE SEQUENCE</scope>
    <source>
        <strain evidence="1">C57BL/6J</strain>
        <tissue evidence="1">Hypothalamus</tissue>
    </source>
</reference>
<proteinExistence type="evidence at transcript level"/>
<reference evidence="1" key="3">
    <citation type="journal article" date="2000" name="Genome Res.">
        <title>RIKEN integrated sequence analysis (RISA) system--384-format sequencing pipeline with 384 multicapillary sequencer.</title>
        <authorList>
            <person name="Shibata K."/>
            <person name="Itoh M."/>
            <person name="Aizawa K."/>
            <person name="Nagaoka S."/>
            <person name="Sasaki N."/>
            <person name="Carninci P."/>
            <person name="Konno H."/>
            <person name="Akiyama J."/>
            <person name="Nishi K."/>
            <person name="Kitsunai T."/>
            <person name="Tashiro H."/>
            <person name="Itoh M."/>
            <person name="Sumi N."/>
            <person name="Ishii Y."/>
            <person name="Nakamura S."/>
            <person name="Hazama M."/>
            <person name="Nishine T."/>
            <person name="Harada A."/>
            <person name="Yamamoto R."/>
            <person name="Matsumoto H."/>
            <person name="Sakaguchi S."/>
            <person name="Ikegami T."/>
            <person name="Kashiwagi K."/>
            <person name="Fujiwake S."/>
            <person name="Inoue K."/>
            <person name="Togawa Y."/>
            <person name="Izawa M."/>
            <person name="Ohara E."/>
            <person name="Watahiki M."/>
            <person name="Yoneda Y."/>
            <person name="Ishikawa T."/>
            <person name="Ozawa K."/>
            <person name="Tanaka T."/>
            <person name="Matsuura S."/>
            <person name="Kawai J."/>
            <person name="Okazaki Y."/>
            <person name="Muramatsu M."/>
            <person name="Inoue Y."/>
            <person name="Kira A."/>
            <person name="Hayashizaki Y."/>
        </authorList>
    </citation>
    <scope>NUCLEOTIDE SEQUENCE</scope>
    <source>
        <strain evidence="1">C57BL/6J</strain>
        <tissue evidence="1">Hypothalamus</tissue>
    </source>
</reference>
<protein>
    <submittedName>
        <fullName evidence="1">Uncharacterized protein</fullName>
    </submittedName>
</protein>
<dbReference type="AlphaFoldDB" id="Q8CAL7"/>
<dbReference type="EMBL" id="AK038545">
    <property type="protein sequence ID" value="BAC30035.1"/>
    <property type="molecule type" value="mRNA"/>
</dbReference>
<name>Q8CAL7_MOUSE</name>
<organism evidence="1">
    <name type="scientific">Mus musculus</name>
    <name type="common">Mouse</name>
    <dbReference type="NCBI Taxonomy" id="10090"/>
    <lineage>
        <taxon>Eukaryota</taxon>
        <taxon>Metazoa</taxon>
        <taxon>Chordata</taxon>
        <taxon>Craniata</taxon>
        <taxon>Vertebrata</taxon>
        <taxon>Euteleostomi</taxon>
        <taxon>Mammalia</taxon>
        <taxon>Eutheria</taxon>
        <taxon>Euarchontoglires</taxon>
        <taxon>Glires</taxon>
        <taxon>Rodentia</taxon>
        <taxon>Myomorpha</taxon>
        <taxon>Muroidea</taxon>
        <taxon>Muridae</taxon>
        <taxon>Murinae</taxon>
        <taxon>Mus</taxon>
        <taxon>Mus</taxon>
    </lineage>
</organism>
<reference evidence="1" key="8">
    <citation type="journal article" date="2005" name="Science">
        <title>Antisense Transcription in the Mammalian Transcriptome.</title>
        <authorList>
            <consortium name="RIKEN Genome Exploration Research Group and Genome Science Group (Genome Network Project Core Group) and the FANTOM Consortium"/>
        </authorList>
    </citation>
    <scope>NUCLEOTIDE SEQUENCE</scope>
    <source>
        <strain evidence="1">C57BL/6J</strain>
        <tissue evidence="1">Hypothalamus</tissue>
    </source>
</reference>